<keyword evidence="1" id="KW-0472">Membrane</keyword>
<evidence type="ECO:0000256" key="1">
    <source>
        <dbReference type="SAM" id="Phobius"/>
    </source>
</evidence>
<organism evidence="2 3">
    <name type="scientific">Sulfuritalea hydrogenivorans sk43H</name>
    <dbReference type="NCBI Taxonomy" id="1223802"/>
    <lineage>
        <taxon>Bacteria</taxon>
        <taxon>Pseudomonadati</taxon>
        <taxon>Pseudomonadota</taxon>
        <taxon>Betaproteobacteria</taxon>
        <taxon>Nitrosomonadales</taxon>
        <taxon>Sterolibacteriaceae</taxon>
        <taxon>Sulfuritalea</taxon>
    </lineage>
</organism>
<evidence type="ECO:0000313" key="2">
    <source>
        <dbReference type="EMBL" id="BAO27986.1"/>
    </source>
</evidence>
<dbReference type="EMBL" id="AP012547">
    <property type="protein sequence ID" value="BAO27986.1"/>
    <property type="molecule type" value="Genomic_DNA"/>
</dbReference>
<keyword evidence="3" id="KW-1185">Reference proteome</keyword>
<dbReference type="KEGG" id="shd:SUTH_00166"/>
<dbReference type="AlphaFoldDB" id="W0SAG3"/>
<sequence length="78" mass="8744">MKRAALLVVAFAYMVLLIEALHAAVAWWKGELAQPGWSDIALIGVLPLLVWIWWRYISPFGQPDCQKCALPPETGKPQ</sequence>
<dbReference type="STRING" id="1223802.SUTH_00166"/>
<feature type="transmembrane region" description="Helical" evidence="1">
    <location>
        <begin position="39"/>
        <end position="57"/>
    </location>
</feature>
<name>W0SAG3_9PROT</name>
<dbReference type="HOGENOM" id="CLU_2620733_0_0_4"/>
<dbReference type="RefSeq" id="WP_041096343.1">
    <property type="nucleotide sequence ID" value="NZ_AP012547.1"/>
</dbReference>
<gene>
    <name evidence="2" type="ORF">SUTH_00166</name>
</gene>
<keyword evidence="1" id="KW-1133">Transmembrane helix</keyword>
<evidence type="ECO:0000313" key="3">
    <source>
        <dbReference type="Proteomes" id="UP000031637"/>
    </source>
</evidence>
<proteinExistence type="predicted"/>
<accession>W0SAG3</accession>
<evidence type="ECO:0008006" key="4">
    <source>
        <dbReference type="Google" id="ProtNLM"/>
    </source>
</evidence>
<reference evidence="2 3" key="1">
    <citation type="journal article" date="2014" name="Syst. Appl. Microbiol.">
        <title>Complete genomes of freshwater sulfur oxidizers Sulfuricella denitrificans skB26 and Sulfuritalea hydrogenivorans sk43H: genetic insights into the sulfur oxidation pathway of betaproteobacteria.</title>
        <authorList>
            <person name="Watanabe T."/>
            <person name="Kojima H."/>
            <person name="Fukui M."/>
        </authorList>
    </citation>
    <scope>NUCLEOTIDE SEQUENCE [LARGE SCALE GENOMIC DNA]</scope>
    <source>
        <strain evidence="2">DSM22779</strain>
    </source>
</reference>
<protein>
    <recommendedName>
        <fullName evidence="4">Transmembrane protein</fullName>
    </recommendedName>
</protein>
<dbReference type="Proteomes" id="UP000031637">
    <property type="component" value="Chromosome"/>
</dbReference>
<keyword evidence="1" id="KW-0812">Transmembrane</keyword>